<dbReference type="GO" id="GO:0016491">
    <property type="term" value="F:oxidoreductase activity"/>
    <property type="evidence" value="ECO:0007669"/>
    <property type="project" value="UniProtKB-KW"/>
</dbReference>
<feature type="transmembrane region" description="Helical" evidence="6">
    <location>
        <begin position="28"/>
        <end position="49"/>
    </location>
</feature>
<keyword evidence="3" id="KW-0560">Oxidoreductase</keyword>
<evidence type="ECO:0000313" key="9">
    <source>
        <dbReference type="Proteomes" id="UP001057291"/>
    </source>
</evidence>
<dbReference type="SUPFAM" id="SSF52833">
    <property type="entry name" value="Thioredoxin-like"/>
    <property type="match status" value="1"/>
</dbReference>
<gene>
    <name evidence="8" type="primary">bdbD</name>
    <name evidence="8" type="ORF">DNHGIG_06840</name>
</gene>
<evidence type="ECO:0000313" key="8">
    <source>
        <dbReference type="EMBL" id="GIM45135.1"/>
    </source>
</evidence>
<evidence type="ECO:0000256" key="5">
    <source>
        <dbReference type="ARBA" id="ARBA00023284"/>
    </source>
</evidence>
<dbReference type="PANTHER" id="PTHR13887">
    <property type="entry name" value="GLUTATHIONE S-TRANSFERASE KAPPA"/>
    <property type="match status" value="1"/>
</dbReference>
<evidence type="ECO:0000256" key="2">
    <source>
        <dbReference type="ARBA" id="ARBA00022729"/>
    </source>
</evidence>
<keyword evidence="6" id="KW-1133">Transmembrane helix</keyword>
<dbReference type="InterPro" id="IPR012336">
    <property type="entry name" value="Thioredoxin-like_fold"/>
</dbReference>
<keyword evidence="6" id="KW-0812">Transmembrane</keyword>
<name>A0AAV4LBM1_9BACL</name>
<keyword evidence="6" id="KW-0472">Membrane</keyword>
<dbReference type="PANTHER" id="PTHR13887:SF14">
    <property type="entry name" value="DISULFIDE BOND FORMATION PROTEIN D"/>
    <property type="match status" value="1"/>
</dbReference>
<comment type="caution">
    <text evidence="8">The sequence shown here is derived from an EMBL/GenBank/DDBJ whole genome shotgun (WGS) entry which is preliminary data.</text>
</comment>
<feature type="domain" description="Thioredoxin-like fold" evidence="7">
    <location>
        <begin position="68"/>
        <end position="230"/>
    </location>
</feature>
<evidence type="ECO:0000259" key="7">
    <source>
        <dbReference type="Pfam" id="PF13462"/>
    </source>
</evidence>
<keyword evidence="4" id="KW-1015">Disulfide bond</keyword>
<protein>
    <submittedName>
        <fullName evidence="8">Disulfide bond formation protein D</fullName>
    </submittedName>
</protein>
<dbReference type="Pfam" id="PF13462">
    <property type="entry name" value="Thioredoxin_4"/>
    <property type="match status" value="1"/>
</dbReference>
<dbReference type="AlphaFoldDB" id="A0AAV4LBM1"/>
<sequence length="248" mass="28309">MVKTNMAKKIKKHQRQMELETTRKTQRLIEWTLAVIFVVSVALIIMHAISRPQDDQTVDVKEFQYDKHPSIGSKDAPVKIVEFADFKCPACKEFDQTILPQLKKDFIDNGTVQFYYINDPIISPNADSRTAAMAGEAVYRQNPEEFWKFYEAVFAHQGDEHTNWATSDFLVQIAKQSNLKVDYDKLKKDIDNNTFAQDVKNDEDIAEKLGVNSTPTIYINGKEVSDNDTFTYSAIKEAILKAKGETGQ</sequence>
<keyword evidence="2" id="KW-0732">Signal</keyword>
<dbReference type="InterPro" id="IPR036249">
    <property type="entry name" value="Thioredoxin-like_sf"/>
</dbReference>
<keyword evidence="5" id="KW-0676">Redox-active center</keyword>
<evidence type="ECO:0000256" key="1">
    <source>
        <dbReference type="ARBA" id="ARBA00005791"/>
    </source>
</evidence>
<dbReference type="EMBL" id="BOQE01000001">
    <property type="protein sequence ID" value="GIM45135.1"/>
    <property type="molecule type" value="Genomic_DNA"/>
</dbReference>
<dbReference type="RefSeq" id="WP_282198362.1">
    <property type="nucleotide sequence ID" value="NZ_BOQE01000001.1"/>
</dbReference>
<dbReference type="Proteomes" id="UP001057291">
    <property type="component" value="Unassembled WGS sequence"/>
</dbReference>
<evidence type="ECO:0000256" key="3">
    <source>
        <dbReference type="ARBA" id="ARBA00023002"/>
    </source>
</evidence>
<reference evidence="8" key="1">
    <citation type="journal article" date="2023" name="Int. J. Syst. Evol. Microbiol.">
        <title>Collibacillus ludicampi gen. nov., sp. nov., a new soil bacterium of the family Alicyclobacillaceae.</title>
        <authorList>
            <person name="Jojima T."/>
            <person name="Ioku Y."/>
            <person name="Fukuta Y."/>
            <person name="Shirasaka N."/>
            <person name="Matsumura Y."/>
            <person name="Mori M."/>
        </authorList>
    </citation>
    <scope>NUCLEOTIDE SEQUENCE</scope>
    <source>
        <strain evidence="8">TP075</strain>
    </source>
</reference>
<organism evidence="8 9">
    <name type="scientific">Collibacillus ludicampi</name>
    <dbReference type="NCBI Taxonomy" id="2771369"/>
    <lineage>
        <taxon>Bacteria</taxon>
        <taxon>Bacillati</taxon>
        <taxon>Bacillota</taxon>
        <taxon>Bacilli</taxon>
        <taxon>Bacillales</taxon>
        <taxon>Alicyclobacillaceae</taxon>
        <taxon>Collibacillus</taxon>
    </lineage>
</organism>
<comment type="similarity">
    <text evidence="1">Belongs to the thioredoxin family. DsbA subfamily.</text>
</comment>
<accession>A0AAV4LBM1</accession>
<dbReference type="Gene3D" id="3.40.30.10">
    <property type="entry name" value="Glutaredoxin"/>
    <property type="match status" value="1"/>
</dbReference>
<evidence type="ECO:0000256" key="6">
    <source>
        <dbReference type="SAM" id="Phobius"/>
    </source>
</evidence>
<evidence type="ECO:0000256" key="4">
    <source>
        <dbReference type="ARBA" id="ARBA00023157"/>
    </source>
</evidence>
<proteinExistence type="inferred from homology"/>
<keyword evidence="9" id="KW-1185">Reference proteome</keyword>